<feature type="compositionally biased region" description="Low complexity" evidence="2">
    <location>
        <begin position="854"/>
        <end position="863"/>
    </location>
</feature>
<dbReference type="GO" id="GO:1990221">
    <property type="term" value="C:L-cysteine desulfurase complex"/>
    <property type="evidence" value="ECO:0007669"/>
    <property type="project" value="TreeGrafter"/>
</dbReference>
<feature type="region of interest" description="Disordered" evidence="2">
    <location>
        <begin position="270"/>
        <end position="292"/>
    </location>
</feature>
<feature type="compositionally biased region" description="Low complexity" evidence="2">
    <location>
        <begin position="827"/>
        <end position="837"/>
    </location>
</feature>
<dbReference type="GO" id="GO:0016226">
    <property type="term" value="P:iron-sulfur cluster assembly"/>
    <property type="evidence" value="ECO:0007669"/>
    <property type="project" value="InterPro"/>
</dbReference>
<feature type="compositionally biased region" description="Polar residues" evidence="2">
    <location>
        <begin position="584"/>
        <end position="596"/>
    </location>
</feature>
<feature type="compositionally biased region" description="Polar residues" evidence="2">
    <location>
        <begin position="624"/>
        <end position="636"/>
    </location>
</feature>
<protein>
    <recommendedName>
        <fullName evidence="3">Complex 1 LYR protein domain-containing protein</fullName>
    </recommendedName>
</protein>
<dbReference type="GO" id="GO:0005739">
    <property type="term" value="C:mitochondrion"/>
    <property type="evidence" value="ECO:0007669"/>
    <property type="project" value="TreeGrafter"/>
</dbReference>
<evidence type="ECO:0000256" key="2">
    <source>
        <dbReference type="SAM" id="MobiDB-lite"/>
    </source>
</evidence>
<dbReference type="PANTHER" id="PTHR13166:SF7">
    <property type="entry name" value="LYR MOTIF-CONTAINING PROTEIN 4"/>
    <property type="match status" value="1"/>
</dbReference>
<dbReference type="AlphaFoldDB" id="A0A0F4YG45"/>
<dbReference type="InterPro" id="IPR008011">
    <property type="entry name" value="Complex1_LYR_dom"/>
</dbReference>
<dbReference type="OrthoDB" id="275715at2759"/>
<feature type="compositionally biased region" description="Pro residues" evidence="2">
    <location>
        <begin position="864"/>
        <end position="874"/>
    </location>
</feature>
<dbReference type="PANTHER" id="PTHR13166">
    <property type="entry name" value="PROTEIN C6ORF149"/>
    <property type="match status" value="1"/>
</dbReference>
<dbReference type="STRING" id="1408163.A0A0F4YG45"/>
<evidence type="ECO:0000259" key="3">
    <source>
        <dbReference type="Pfam" id="PF05347"/>
    </source>
</evidence>
<feature type="compositionally biased region" description="Pro residues" evidence="2">
    <location>
        <begin position="650"/>
        <end position="663"/>
    </location>
</feature>
<dbReference type="CDD" id="cd20264">
    <property type="entry name" value="Complex1_LYR_LYRM4"/>
    <property type="match status" value="1"/>
</dbReference>
<comment type="similarity">
    <text evidence="1">Belongs to the complex I LYR family.</text>
</comment>
<feature type="compositionally biased region" description="Acidic residues" evidence="2">
    <location>
        <begin position="531"/>
        <end position="545"/>
    </location>
</feature>
<evidence type="ECO:0000313" key="4">
    <source>
        <dbReference type="EMBL" id="KKA17085.1"/>
    </source>
</evidence>
<dbReference type="EMBL" id="LASV01000713">
    <property type="protein sequence ID" value="KKA17085.1"/>
    <property type="molecule type" value="Genomic_DNA"/>
</dbReference>
<feature type="compositionally biased region" description="Basic residues" evidence="2">
    <location>
        <begin position="480"/>
        <end position="502"/>
    </location>
</feature>
<dbReference type="InterPro" id="IPR045297">
    <property type="entry name" value="Complex1_LYR_LYRM4"/>
</dbReference>
<dbReference type="Proteomes" id="UP000053958">
    <property type="component" value="Unassembled WGS sequence"/>
</dbReference>
<feature type="compositionally biased region" description="Low complexity" evidence="2">
    <location>
        <begin position="441"/>
        <end position="455"/>
    </location>
</feature>
<dbReference type="GeneID" id="25321202"/>
<proteinExistence type="inferred from homology"/>
<dbReference type="Pfam" id="PF05347">
    <property type="entry name" value="Complex1_LYR"/>
    <property type="match status" value="1"/>
</dbReference>
<evidence type="ECO:0000256" key="1">
    <source>
        <dbReference type="ARBA" id="ARBA00009508"/>
    </source>
</evidence>
<accession>A0A0F4YG45</accession>
<feature type="region of interest" description="Disordered" evidence="2">
    <location>
        <begin position="796"/>
        <end position="892"/>
    </location>
</feature>
<name>A0A0F4YG45_RASE3</name>
<comment type="caution">
    <text evidence="4">The sequence shown here is derived from an EMBL/GenBank/DDBJ whole genome shotgun (WGS) entry which is preliminary data.</text>
</comment>
<feature type="compositionally biased region" description="Basic and acidic residues" evidence="2">
    <location>
        <begin position="881"/>
        <end position="892"/>
    </location>
</feature>
<evidence type="ECO:0000313" key="5">
    <source>
        <dbReference type="Proteomes" id="UP000053958"/>
    </source>
</evidence>
<feature type="region of interest" description="Disordered" evidence="2">
    <location>
        <begin position="327"/>
        <end position="347"/>
    </location>
</feature>
<feature type="region of interest" description="Disordered" evidence="2">
    <location>
        <begin position="422"/>
        <end position="710"/>
    </location>
</feature>
<keyword evidence="5" id="KW-1185">Reference proteome</keyword>
<feature type="compositionally biased region" description="Low complexity" evidence="2">
    <location>
        <begin position="637"/>
        <end position="649"/>
    </location>
</feature>
<sequence length="892" mass="95977">MSVATINRDTAFQVRSLFRSLLRQSSQFSHYNFREYARRRTRDAFREHQKETEERKIQELIQEGLKNLRMMKQSVSFTSWTSWLLKGRKRGKKPATKAKSFARRIRSARHVIYHPLKSSCSTCLDMDCGSANMEVWVTWFLQPPQRLRIRIRFQVAQSQRSSTTDALLLSAHSPFGGTLWRDILCAESRSISLSYHRNKQVLVAIIEEYVFVSERLPRLPSSASWLLPSSRSGRQFADNTVNRNRQGQVDHDVFEGLPVRRWARQPYTFSQDPKLDVPDSSADDGGSNQYFPELPMPKDSHLLSPMSRALLRAARAGCIYLRHVNSETEEDDKETTEAGETAPATRVERSFTARKWTAVPKHMEPPEVEFLAKRRPGLPSLYGASGTLNANNRPPMRKTKIKKVDPTTGEVSVYEVWVPEGHTVEGEIKDDAEASPEQKEATATTETPAPGTTAEVVGVTNADGAVAASEDANTVESPSKRRGPPPPKRKGKGAGKGRRKRVMFAPGEGADAAMVHGADGAGDERMPVDGEQFEEEEEEEGEEGEEGMKEEDAALEAKSPSIALPDSGTTSVTEQAAAPVEPSAENQPSTSDQQPPVTALPPEKPSLEAAPAPSQEIPVPNGTDVVSTSVQNAADTESQQSLQELQQSKPPSPPGSAAPPTLEPSPVVGTTTNDEVPGSAPDNVQISQNAEPVAEPAPDAMEGVEQTHTTENLTVPEQAPALEKADVPGVVEQTTTTGNQEAVETAGEVLSQAPAPITTAEVASAPVVSEAISQPVPGVSAEGNVDLLGTLEASLGEEKVKVSPEQGGTTGSASAEQNLPQTTAVLPAPESASATAPAAPPAPAPAVSEEVKAEPAQTSEPQLQPQPGPGPVPEPVTKEGAVAEEKKEEPEA</sequence>
<gene>
    <name evidence="4" type="ORF">T310_9262</name>
</gene>
<feature type="domain" description="Complex 1 LYR protein" evidence="3">
    <location>
        <begin position="13"/>
        <end position="70"/>
    </location>
</feature>
<feature type="compositionally biased region" description="Basic and acidic residues" evidence="2">
    <location>
        <begin position="422"/>
        <end position="440"/>
    </location>
</feature>
<reference evidence="4 5" key="1">
    <citation type="submission" date="2015-04" db="EMBL/GenBank/DDBJ databases">
        <authorList>
            <person name="Heijne W.H."/>
            <person name="Fedorova N.D."/>
            <person name="Nierman W.C."/>
            <person name="Vollebregt A.W."/>
            <person name="Zhao Z."/>
            <person name="Wu L."/>
            <person name="Kumar M."/>
            <person name="Stam H."/>
            <person name="van den Berg M.A."/>
            <person name="Pel H.J."/>
        </authorList>
    </citation>
    <scope>NUCLEOTIDE SEQUENCE [LARGE SCALE GENOMIC DNA]</scope>
    <source>
        <strain evidence="4 5">CBS 393.64</strain>
    </source>
</reference>
<dbReference type="InterPro" id="IPR051522">
    <property type="entry name" value="ISC_assembly_LYR"/>
</dbReference>
<organism evidence="4 5">
    <name type="scientific">Rasamsonia emersonii (strain ATCC 16479 / CBS 393.64 / IMI 116815)</name>
    <dbReference type="NCBI Taxonomy" id="1408163"/>
    <lineage>
        <taxon>Eukaryota</taxon>
        <taxon>Fungi</taxon>
        <taxon>Dikarya</taxon>
        <taxon>Ascomycota</taxon>
        <taxon>Pezizomycotina</taxon>
        <taxon>Eurotiomycetes</taxon>
        <taxon>Eurotiomycetidae</taxon>
        <taxon>Eurotiales</taxon>
        <taxon>Trichocomaceae</taxon>
        <taxon>Rasamsonia</taxon>
    </lineage>
</organism>
<dbReference type="RefSeq" id="XP_013323697.1">
    <property type="nucleotide sequence ID" value="XM_013468243.1"/>
</dbReference>
<feature type="compositionally biased region" description="Polar residues" evidence="2">
    <location>
        <begin position="811"/>
        <end position="824"/>
    </location>
</feature>